<dbReference type="PROSITE" id="PS50093">
    <property type="entry name" value="PKD"/>
    <property type="match status" value="1"/>
</dbReference>
<dbReference type="AlphaFoldDB" id="A0A2M7K8N3"/>
<dbReference type="InterPro" id="IPR013783">
    <property type="entry name" value="Ig-like_fold"/>
</dbReference>
<dbReference type="Gene3D" id="2.60.40.10">
    <property type="entry name" value="Immunoglobulins"/>
    <property type="match status" value="1"/>
</dbReference>
<dbReference type="Proteomes" id="UP000231493">
    <property type="component" value="Unassembled WGS sequence"/>
</dbReference>
<organism evidence="2 3">
    <name type="scientific">Candidatus Infernicultor aquiphilus</name>
    <dbReference type="NCBI Taxonomy" id="1805029"/>
    <lineage>
        <taxon>Bacteria</taxon>
        <taxon>Pseudomonadati</taxon>
        <taxon>Atribacterota</taxon>
        <taxon>Candidatus Phoenicimicrobiia</taxon>
        <taxon>Candidatus Pheonicimicrobiales</taxon>
        <taxon>Candidatus Phoenicimicrobiaceae</taxon>
        <taxon>Candidatus Infernicultor</taxon>
    </lineage>
</organism>
<comment type="caution">
    <text evidence="2">The sequence shown here is derived from an EMBL/GenBank/DDBJ whole genome shotgun (WGS) entry which is preliminary data.</text>
</comment>
<proteinExistence type="predicted"/>
<evidence type="ECO:0000313" key="2">
    <source>
        <dbReference type="EMBL" id="PIX34495.1"/>
    </source>
</evidence>
<gene>
    <name evidence="2" type="ORF">COZ58_03770</name>
</gene>
<dbReference type="EMBL" id="PFIP01000068">
    <property type="protein sequence ID" value="PIX34495.1"/>
    <property type="molecule type" value="Genomic_DNA"/>
</dbReference>
<protein>
    <recommendedName>
        <fullName evidence="1">PKD domain-containing protein</fullName>
    </recommendedName>
</protein>
<accession>A0A2M7K8N3</accession>
<dbReference type="InterPro" id="IPR000601">
    <property type="entry name" value="PKD_dom"/>
</dbReference>
<evidence type="ECO:0000259" key="1">
    <source>
        <dbReference type="PROSITE" id="PS50093"/>
    </source>
</evidence>
<feature type="domain" description="PKD" evidence="1">
    <location>
        <begin position="1"/>
        <end position="59"/>
    </location>
</feature>
<evidence type="ECO:0000313" key="3">
    <source>
        <dbReference type="Proteomes" id="UP000231493"/>
    </source>
</evidence>
<dbReference type="Pfam" id="PF00801">
    <property type="entry name" value="PKD"/>
    <property type="match status" value="1"/>
</dbReference>
<dbReference type="CDD" id="cd00146">
    <property type="entry name" value="PKD"/>
    <property type="match status" value="1"/>
</dbReference>
<name>A0A2M7K8N3_9BACT</name>
<feature type="non-terminal residue" evidence="2">
    <location>
        <position position="1"/>
    </location>
</feature>
<dbReference type="SUPFAM" id="SSF49299">
    <property type="entry name" value="PKD domain"/>
    <property type="match status" value="1"/>
</dbReference>
<dbReference type="InterPro" id="IPR035986">
    <property type="entry name" value="PKD_dom_sf"/>
</dbReference>
<reference evidence="3" key="1">
    <citation type="submission" date="2017-09" db="EMBL/GenBank/DDBJ databases">
        <title>Depth-based differentiation of microbial function through sediment-hosted aquifers and enrichment of novel symbionts in the deep terrestrial subsurface.</title>
        <authorList>
            <person name="Probst A.J."/>
            <person name="Ladd B."/>
            <person name="Jarett J.K."/>
            <person name="Geller-Mcgrath D.E."/>
            <person name="Sieber C.M."/>
            <person name="Emerson J.B."/>
            <person name="Anantharaman K."/>
            <person name="Thomas B.C."/>
            <person name="Malmstrom R."/>
            <person name="Stieglmeier M."/>
            <person name="Klingl A."/>
            <person name="Woyke T."/>
            <person name="Ryan C.M."/>
            <person name="Banfield J.F."/>
        </authorList>
    </citation>
    <scope>NUCLEOTIDE SEQUENCE [LARGE SCALE GENOMIC DNA]</scope>
</reference>
<sequence length="59" mass="6462">IVSYSWYFNDGTPDEIGNIIPITTHTYSGKGTYLVQLTVTDSAGNVDYEFVSVVVTEPS</sequence>